<proteinExistence type="predicted"/>
<evidence type="ECO:0000313" key="1">
    <source>
        <dbReference type="EMBL" id="ADO67246.1"/>
    </source>
</evidence>
<dbReference type="EMBL" id="GU244497">
    <property type="protein sequence ID" value="ADO67246.1"/>
    <property type="molecule type" value="Genomic_DNA"/>
</dbReference>
<organismHost>
    <name type="scientific">Cafeteria roenbergensis</name>
    <name type="common">Marine flagellate</name>
    <dbReference type="NCBI Taxonomy" id="33653"/>
</organismHost>
<name>E3T4Y3_CROVB</name>
<dbReference type="RefSeq" id="YP_003969845.1">
    <property type="nucleotide sequence ID" value="NC_014637.1"/>
</dbReference>
<keyword evidence="2" id="KW-1185">Reference proteome</keyword>
<protein>
    <submittedName>
        <fullName evidence="1">Uncharacterized protein</fullName>
    </submittedName>
</protein>
<dbReference type="KEGG" id="vg:9887615"/>
<gene>
    <name evidence="1" type="ORF">crov213</name>
</gene>
<dbReference type="Proteomes" id="UP000029781">
    <property type="component" value="Segment"/>
</dbReference>
<accession>E3T4Y3</accession>
<reference evidence="1 2" key="1">
    <citation type="journal article" date="2010" name="Proc. Natl. Acad. Sci. U.S.A.">
        <title>Giant virus with a remarkable complement of genes infects marine zooplankton.</title>
        <authorList>
            <person name="Fischer M.G."/>
            <person name="Allen M.J."/>
            <person name="Wilson W.H."/>
            <person name="Suttle C.A."/>
        </authorList>
    </citation>
    <scope>NUCLEOTIDE SEQUENCE [LARGE SCALE GENOMIC DNA]</scope>
    <source>
        <strain evidence="1 2">BV-PW1</strain>
    </source>
</reference>
<evidence type="ECO:0000313" key="2">
    <source>
        <dbReference type="Proteomes" id="UP000029781"/>
    </source>
</evidence>
<sequence>MEKALKISKNNKYFWFYPKNRSEIKLVLNNNSKAESKDILKKKFIKKNKTIDLVLVTIKNELTITKLFPENIYTLINFYKIENNRFYSNKNKLPGKVFFKKVFLDKNSFKTEYLKKIVRKFYFDGVVTKLLNFKYYSNL</sequence>
<organism evidence="1 2">
    <name type="scientific">Cafeteria roenbergensis virus (strain BV-PW1)</name>
    <name type="common">CroV</name>
    <dbReference type="NCBI Taxonomy" id="693272"/>
    <lineage>
        <taxon>Viruses</taxon>
        <taxon>Varidnaviria</taxon>
        <taxon>Bamfordvirae</taxon>
        <taxon>Nucleocytoviricota</taxon>
        <taxon>Megaviricetes</taxon>
        <taxon>Imitervirales</taxon>
        <taxon>Mimiviridae</taxon>
        <taxon>Aliimimivirinae</taxon>
        <taxon>Rheavirus</taxon>
        <taxon>Rheavirus sinusmexicani</taxon>
    </lineage>
</organism>
<dbReference type="GeneID" id="9887615"/>